<name>A0A6J4NPM8_9ACTN</name>
<keyword evidence="1" id="KW-0418">Kinase</keyword>
<dbReference type="SUPFAM" id="SSF55874">
    <property type="entry name" value="ATPase domain of HSP90 chaperone/DNA topoisomerase II/histidine kinase"/>
    <property type="match status" value="1"/>
</dbReference>
<gene>
    <name evidence="3" type="ORF">AVDCRST_MAG35-551</name>
</gene>
<dbReference type="InterPro" id="IPR050267">
    <property type="entry name" value="Anti-sigma-factor_SerPK"/>
</dbReference>
<dbReference type="InterPro" id="IPR003594">
    <property type="entry name" value="HATPase_dom"/>
</dbReference>
<dbReference type="InterPro" id="IPR036890">
    <property type="entry name" value="HATPase_C_sf"/>
</dbReference>
<dbReference type="Gene3D" id="3.30.565.10">
    <property type="entry name" value="Histidine kinase-like ATPase, C-terminal domain"/>
    <property type="match status" value="1"/>
</dbReference>
<proteinExistence type="predicted"/>
<keyword evidence="1" id="KW-0808">Transferase</keyword>
<protein>
    <recommendedName>
        <fullName evidence="2">Histidine kinase/HSP90-like ATPase domain-containing protein</fullName>
    </recommendedName>
</protein>
<dbReference type="CDD" id="cd16936">
    <property type="entry name" value="HATPase_RsbW-like"/>
    <property type="match status" value="1"/>
</dbReference>
<evidence type="ECO:0000256" key="1">
    <source>
        <dbReference type="ARBA" id="ARBA00022527"/>
    </source>
</evidence>
<feature type="domain" description="Histidine kinase/HSP90-like ATPase" evidence="2">
    <location>
        <begin position="26"/>
        <end position="135"/>
    </location>
</feature>
<reference evidence="3" key="1">
    <citation type="submission" date="2020-02" db="EMBL/GenBank/DDBJ databases">
        <authorList>
            <person name="Meier V. D."/>
        </authorList>
    </citation>
    <scope>NUCLEOTIDE SEQUENCE</scope>
    <source>
        <strain evidence="3">AVDCRST_MAG35</strain>
    </source>
</reference>
<dbReference type="PANTHER" id="PTHR35526">
    <property type="entry name" value="ANTI-SIGMA-F FACTOR RSBW-RELATED"/>
    <property type="match status" value="1"/>
</dbReference>
<organism evidence="3">
    <name type="scientific">uncultured Quadrisphaera sp</name>
    <dbReference type="NCBI Taxonomy" id="904978"/>
    <lineage>
        <taxon>Bacteria</taxon>
        <taxon>Bacillati</taxon>
        <taxon>Actinomycetota</taxon>
        <taxon>Actinomycetes</taxon>
        <taxon>Kineosporiales</taxon>
        <taxon>Kineosporiaceae</taxon>
        <taxon>Quadrisphaera</taxon>
        <taxon>environmental samples</taxon>
    </lineage>
</organism>
<dbReference type="PANTHER" id="PTHR35526:SF3">
    <property type="entry name" value="ANTI-SIGMA-F FACTOR RSBW"/>
    <property type="match status" value="1"/>
</dbReference>
<dbReference type="AlphaFoldDB" id="A0A6J4NPM8"/>
<dbReference type="EMBL" id="CADCUY010000116">
    <property type="protein sequence ID" value="CAA9394142.1"/>
    <property type="molecule type" value="Genomic_DNA"/>
</dbReference>
<dbReference type="Pfam" id="PF13581">
    <property type="entry name" value="HATPase_c_2"/>
    <property type="match status" value="1"/>
</dbReference>
<keyword evidence="1" id="KW-0723">Serine/threonine-protein kinase</keyword>
<sequence>MSNSHTAGPTAGGLATAEHCDARLPCDATAAGAARRLVVAECRSARLDRVATEVAELLVSEVVTNAVIHGRSDVRLTVRAWPCRVRVEVGDDNSRRPVRVRADEAALDGRGLAIIDLLASSWGVDDREIGKAVWFEVAC</sequence>
<evidence type="ECO:0000259" key="2">
    <source>
        <dbReference type="Pfam" id="PF13581"/>
    </source>
</evidence>
<accession>A0A6J4NPM8</accession>
<evidence type="ECO:0000313" key="3">
    <source>
        <dbReference type="EMBL" id="CAA9394142.1"/>
    </source>
</evidence>
<dbReference type="GO" id="GO:0004674">
    <property type="term" value="F:protein serine/threonine kinase activity"/>
    <property type="evidence" value="ECO:0007669"/>
    <property type="project" value="UniProtKB-KW"/>
</dbReference>